<evidence type="ECO:0000313" key="1">
    <source>
        <dbReference type="EMBL" id="KAH6922099.1"/>
    </source>
</evidence>
<name>A0ACB7RL15_HYAAI</name>
<dbReference type="Proteomes" id="UP000821845">
    <property type="component" value="Chromosome 9"/>
</dbReference>
<reference evidence="1" key="1">
    <citation type="submission" date="2020-05" db="EMBL/GenBank/DDBJ databases">
        <title>Large-scale comparative analyses of tick genomes elucidate their genetic diversity and vector capacities.</title>
        <authorList>
            <person name="Jia N."/>
            <person name="Wang J."/>
            <person name="Shi W."/>
            <person name="Du L."/>
            <person name="Sun Y."/>
            <person name="Zhan W."/>
            <person name="Jiang J."/>
            <person name="Wang Q."/>
            <person name="Zhang B."/>
            <person name="Ji P."/>
            <person name="Sakyi L.B."/>
            <person name="Cui X."/>
            <person name="Yuan T."/>
            <person name="Jiang B."/>
            <person name="Yang W."/>
            <person name="Lam T.T.-Y."/>
            <person name="Chang Q."/>
            <person name="Ding S."/>
            <person name="Wang X."/>
            <person name="Zhu J."/>
            <person name="Ruan X."/>
            <person name="Zhao L."/>
            <person name="Wei J."/>
            <person name="Que T."/>
            <person name="Du C."/>
            <person name="Cheng J."/>
            <person name="Dai P."/>
            <person name="Han X."/>
            <person name="Huang E."/>
            <person name="Gao Y."/>
            <person name="Liu J."/>
            <person name="Shao H."/>
            <person name="Ye R."/>
            <person name="Li L."/>
            <person name="Wei W."/>
            <person name="Wang X."/>
            <person name="Wang C."/>
            <person name="Yang T."/>
            <person name="Huo Q."/>
            <person name="Li W."/>
            <person name="Guo W."/>
            <person name="Chen H."/>
            <person name="Zhou L."/>
            <person name="Ni X."/>
            <person name="Tian J."/>
            <person name="Zhou Y."/>
            <person name="Sheng Y."/>
            <person name="Liu T."/>
            <person name="Pan Y."/>
            <person name="Xia L."/>
            <person name="Li J."/>
            <person name="Zhao F."/>
            <person name="Cao W."/>
        </authorList>
    </citation>
    <scope>NUCLEOTIDE SEQUENCE</scope>
    <source>
        <strain evidence="1">Hyas-2018</strain>
    </source>
</reference>
<proteinExistence type="predicted"/>
<accession>A0ACB7RL15</accession>
<sequence length="388" mass="42953">MTQTWEYTLTGFIDFYERRRFAFLERLPDSRVCSVCGLVPSHAWQLPCSHVVCHFCQQKIEKESTCPVDNEKYDIEKVKETQFPVDDLQKLRARCGVAGADCDFVGTLLDMKQHMAKCVADKEKCARCDGMVVRREAVDHCRQCASGSTSPEEAPATGVVPPAVLDTVRVIKEKVEALQQEPPSEDSKQEGAEDPVTSLMEQVVVLQRQLEEIKDVARVQDQKTPTEDSGEVPQMRGPYRAASKPGVSIAMCIFEGTCAEAGLAATERGDITITSSQMTLAGYTFRLKCRFLGANRAKVGVRLFFSLEMGEWDDHIAWPFTRKVTLVLSHPVDADKDIRLPLDVTGLEDAAAKPVPNACSEAYTDGGRRLGSPSPERLSCQGEALREC</sequence>
<dbReference type="EMBL" id="CM023489">
    <property type="protein sequence ID" value="KAH6922099.1"/>
    <property type="molecule type" value="Genomic_DNA"/>
</dbReference>
<evidence type="ECO:0000313" key="2">
    <source>
        <dbReference type="Proteomes" id="UP000821845"/>
    </source>
</evidence>
<keyword evidence="2" id="KW-1185">Reference proteome</keyword>
<gene>
    <name evidence="1" type="ORF">HPB50_009511</name>
</gene>
<protein>
    <submittedName>
        <fullName evidence="1">Uncharacterized protein</fullName>
    </submittedName>
</protein>
<comment type="caution">
    <text evidence="1">The sequence shown here is derived from an EMBL/GenBank/DDBJ whole genome shotgun (WGS) entry which is preliminary data.</text>
</comment>
<organism evidence="1 2">
    <name type="scientific">Hyalomma asiaticum</name>
    <name type="common">Tick</name>
    <dbReference type="NCBI Taxonomy" id="266040"/>
    <lineage>
        <taxon>Eukaryota</taxon>
        <taxon>Metazoa</taxon>
        <taxon>Ecdysozoa</taxon>
        <taxon>Arthropoda</taxon>
        <taxon>Chelicerata</taxon>
        <taxon>Arachnida</taxon>
        <taxon>Acari</taxon>
        <taxon>Parasitiformes</taxon>
        <taxon>Ixodida</taxon>
        <taxon>Ixodoidea</taxon>
        <taxon>Ixodidae</taxon>
        <taxon>Hyalomminae</taxon>
        <taxon>Hyalomma</taxon>
    </lineage>
</organism>